<comment type="pathway">
    <text evidence="2 14">Cell wall biogenesis; peptidoglycan biosynthesis.</text>
</comment>
<keyword evidence="7 14" id="KW-0547">Nucleotide-binding</keyword>
<dbReference type="GO" id="GO:0005737">
    <property type="term" value="C:cytoplasm"/>
    <property type="evidence" value="ECO:0007669"/>
    <property type="project" value="UniProtKB-SubCell"/>
</dbReference>
<evidence type="ECO:0000256" key="10">
    <source>
        <dbReference type="ARBA" id="ARBA00022984"/>
    </source>
</evidence>
<evidence type="ECO:0000256" key="4">
    <source>
        <dbReference type="ARBA" id="ARBA00022490"/>
    </source>
</evidence>
<keyword evidence="4 14" id="KW-0963">Cytoplasm</keyword>
<dbReference type="SUPFAM" id="SSF51984">
    <property type="entry name" value="MurCD N-terminal domain"/>
    <property type="match status" value="1"/>
</dbReference>
<evidence type="ECO:0000256" key="12">
    <source>
        <dbReference type="ARBA" id="ARBA00023316"/>
    </source>
</evidence>
<protein>
    <recommendedName>
        <fullName evidence="3 14">UDP-N-acetylmuramate--L-alanine ligase</fullName>
        <ecNumber evidence="3 14">6.3.2.8</ecNumber>
    </recommendedName>
    <alternativeName>
        <fullName evidence="14">UDP-N-acetylmuramoyl-L-alanine synthetase</fullName>
    </alternativeName>
</protein>
<feature type="domain" description="Mur ligase C-terminal" evidence="16">
    <location>
        <begin position="324"/>
        <end position="455"/>
    </location>
</feature>
<evidence type="ECO:0000256" key="6">
    <source>
        <dbReference type="ARBA" id="ARBA00022618"/>
    </source>
</evidence>
<dbReference type="InterPro" id="IPR013221">
    <property type="entry name" value="Mur_ligase_cen"/>
</dbReference>
<dbReference type="PANTHER" id="PTHR43445:SF3">
    <property type="entry name" value="UDP-N-ACETYLMURAMATE--L-ALANINE LIGASE"/>
    <property type="match status" value="1"/>
</dbReference>
<dbReference type="SUPFAM" id="SSF53623">
    <property type="entry name" value="MurD-like peptide ligases, catalytic domain"/>
    <property type="match status" value="1"/>
</dbReference>
<feature type="domain" description="Mur ligase central" evidence="17">
    <location>
        <begin position="123"/>
        <end position="301"/>
    </location>
</feature>
<evidence type="ECO:0000256" key="8">
    <source>
        <dbReference type="ARBA" id="ARBA00022840"/>
    </source>
</evidence>
<dbReference type="EMBL" id="JACPRF010000350">
    <property type="protein sequence ID" value="MBI2877490.1"/>
    <property type="molecule type" value="Genomic_DNA"/>
</dbReference>
<dbReference type="GO" id="GO:0009252">
    <property type="term" value="P:peptidoglycan biosynthetic process"/>
    <property type="evidence" value="ECO:0007669"/>
    <property type="project" value="UniProtKB-UniRule"/>
</dbReference>
<keyword evidence="10 14" id="KW-0573">Peptidoglycan synthesis</keyword>
<dbReference type="EC" id="6.3.2.8" evidence="3 14"/>
<dbReference type="AlphaFoldDB" id="A0A932CQ30"/>
<organism evidence="18 19">
    <name type="scientific">Tectimicrobiota bacterium</name>
    <dbReference type="NCBI Taxonomy" id="2528274"/>
    <lineage>
        <taxon>Bacteria</taxon>
        <taxon>Pseudomonadati</taxon>
        <taxon>Nitrospinota/Tectimicrobiota group</taxon>
        <taxon>Candidatus Tectimicrobiota</taxon>
    </lineage>
</organism>
<evidence type="ECO:0000256" key="1">
    <source>
        <dbReference type="ARBA" id="ARBA00004496"/>
    </source>
</evidence>
<comment type="subcellular location">
    <subcellularLocation>
        <location evidence="1 14">Cytoplasm</location>
    </subcellularLocation>
</comment>
<dbReference type="Pfam" id="PF01225">
    <property type="entry name" value="Mur_ligase"/>
    <property type="match status" value="1"/>
</dbReference>
<keyword evidence="6 14" id="KW-0132">Cell division</keyword>
<dbReference type="Gene3D" id="3.90.190.20">
    <property type="entry name" value="Mur ligase, C-terminal domain"/>
    <property type="match status" value="1"/>
</dbReference>
<dbReference type="InterPro" id="IPR004101">
    <property type="entry name" value="Mur_ligase_C"/>
</dbReference>
<evidence type="ECO:0000256" key="13">
    <source>
        <dbReference type="ARBA" id="ARBA00047833"/>
    </source>
</evidence>
<dbReference type="GO" id="GO:0005524">
    <property type="term" value="F:ATP binding"/>
    <property type="evidence" value="ECO:0007669"/>
    <property type="project" value="UniProtKB-UniRule"/>
</dbReference>
<dbReference type="Proteomes" id="UP000769766">
    <property type="component" value="Unassembled WGS sequence"/>
</dbReference>
<feature type="binding site" evidence="14">
    <location>
        <begin position="125"/>
        <end position="131"/>
    </location>
    <ligand>
        <name>ATP</name>
        <dbReference type="ChEBI" id="CHEBI:30616"/>
    </ligand>
</feature>
<evidence type="ECO:0000259" key="17">
    <source>
        <dbReference type="Pfam" id="PF08245"/>
    </source>
</evidence>
<dbReference type="Gene3D" id="3.40.1190.10">
    <property type="entry name" value="Mur-like, catalytic domain"/>
    <property type="match status" value="1"/>
</dbReference>
<dbReference type="GO" id="GO:0051301">
    <property type="term" value="P:cell division"/>
    <property type="evidence" value="ECO:0007669"/>
    <property type="project" value="UniProtKB-KW"/>
</dbReference>
<dbReference type="Pfam" id="PF02875">
    <property type="entry name" value="Mur_ligase_C"/>
    <property type="match status" value="1"/>
</dbReference>
<name>A0A932CQ30_UNCTE</name>
<comment type="catalytic activity">
    <reaction evidence="13 14">
        <text>UDP-N-acetyl-alpha-D-muramate + L-alanine + ATP = UDP-N-acetyl-alpha-D-muramoyl-L-alanine + ADP + phosphate + H(+)</text>
        <dbReference type="Rhea" id="RHEA:23372"/>
        <dbReference type="ChEBI" id="CHEBI:15378"/>
        <dbReference type="ChEBI" id="CHEBI:30616"/>
        <dbReference type="ChEBI" id="CHEBI:43474"/>
        <dbReference type="ChEBI" id="CHEBI:57972"/>
        <dbReference type="ChEBI" id="CHEBI:70757"/>
        <dbReference type="ChEBI" id="CHEBI:83898"/>
        <dbReference type="ChEBI" id="CHEBI:456216"/>
        <dbReference type="EC" id="6.3.2.8"/>
    </reaction>
</comment>
<evidence type="ECO:0000256" key="9">
    <source>
        <dbReference type="ARBA" id="ARBA00022960"/>
    </source>
</evidence>
<dbReference type="NCBIfam" id="TIGR01082">
    <property type="entry name" value="murC"/>
    <property type="match status" value="1"/>
</dbReference>
<dbReference type="PANTHER" id="PTHR43445">
    <property type="entry name" value="UDP-N-ACETYLMURAMATE--L-ALANINE LIGASE-RELATED"/>
    <property type="match status" value="1"/>
</dbReference>
<dbReference type="InterPro" id="IPR036565">
    <property type="entry name" value="Mur-like_cat_sf"/>
</dbReference>
<evidence type="ECO:0000256" key="7">
    <source>
        <dbReference type="ARBA" id="ARBA00022741"/>
    </source>
</evidence>
<evidence type="ECO:0000256" key="5">
    <source>
        <dbReference type="ARBA" id="ARBA00022598"/>
    </source>
</evidence>
<dbReference type="InterPro" id="IPR050061">
    <property type="entry name" value="MurCDEF_pg_biosynth"/>
</dbReference>
<evidence type="ECO:0000256" key="2">
    <source>
        <dbReference type="ARBA" id="ARBA00004752"/>
    </source>
</evidence>
<dbReference type="InterPro" id="IPR000713">
    <property type="entry name" value="Mur_ligase_N"/>
</dbReference>
<comment type="function">
    <text evidence="14">Cell wall formation.</text>
</comment>
<evidence type="ECO:0000256" key="11">
    <source>
        <dbReference type="ARBA" id="ARBA00023306"/>
    </source>
</evidence>
<dbReference type="GO" id="GO:0008763">
    <property type="term" value="F:UDP-N-acetylmuramate-L-alanine ligase activity"/>
    <property type="evidence" value="ECO:0007669"/>
    <property type="project" value="UniProtKB-UniRule"/>
</dbReference>
<comment type="similarity">
    <text evidence="14">Belongs to the MurCDEF family.</text>
</comment>
<feature type="domain" description="Mur ligase N-terminal catalytic" evidence="15">
    <location>
        <begin position="20"/>
        <end position="119"/>
    </location>
</feature>
<proteinExistence type="inferred from homology"/>
<keyword evidence="9 14" id="KW-0133">Cell shape</keyword>
<evidence type="ECO:0000259" key="16">
    <source>
        <dbReference type="Pfam" id="PF02875"/>
    </source>
</evidence>
<dbReference type="InterPro" id="IPR005758">
    <property type="entry name" value="UDP-N-AcMur_Ala_ligase_MurC"/>
</dbReference>
<gene>
    <name evidence="14" type="primary">murC</name>
    <name evidence="18" type="ORF">HYY20_11460</name>
</gene>
<accession>A0A932CQ30</accession>
<comment type="caution">
    <text evidence="18">The sequence shown here is derived from an EMBL/GenBank/DDBJ whole genome shotgun (WGS) entry which is preliminary data.</text>
</comment>
<dbReference type="Gene3D" id="3.40.50.720">
    <property type="entry name" value="NAD(P)-binding Rossmann-like Domain"/>
    <property type="match status" value="1"/>
</dbReference>
<dbReference type="HAMAP" id="MF_00046">
    <property type="entry name" value="MurC"/>
    <property type="match status" value="1"/>
</dbReference>
<evidence type="ECO:0000313" key="19">
    <source>
        <dbReference type="Proteomes" id="UP000769766"/>
    </source>
</evidence>
<dbReference type="GO" id="GO:0008360">
    <property type="term" value="P:regulation of cell shape"/>
    <property type="evidence" value="ECO:0007669"/>
    <property type="project" value="UniProtKB-KW"/>
</dbReference>
<keyword evidence="11 14" id="KW-0131">Cell cycle</keyword>
<dbReference type="InterPro" id="IPR036615">
    <property type="entry name" value="Mur_ligase_C_dom_sf"/>
</dbReference>
<evidence type="ECO:0000256" key="14">
    <source>
        <dbReference type="HAMAP-Rule" id="MF_00046"/>
    </source>
</evidence>
<evidence type="ECO:0000259" key="15">
    <source>
        <dbReference type="Pfam" id="PF01225"/>
    </source>
</evidence>
<dbReference type="SUPFAM" id="SSF53244">
    <property type="entry name" value="MurD-like peptide ligases, peptide-binding domain"/>
    <property type="match status" value="1"/>
</dbReference>
<keyword evidence="12 14" id="KW-0961">Cell wall biogenesis/degradation</keyword>
<dbReference type="GO" id="GO:0071555">
    <property type="term" value="P:cell wall organization"/>
    <property type="evidence" value="ECO:0007669"/>
    <property type="project" value="UniProtKB-KW"/>
</dbReference>
<keyword evidence="5 14" id="KW-0436">Ligase</keyword>
<dbReference type="Pfam" id="PF08245">
    <property type="entry name" value="Mur_ligase_M"/>
    <property type="match status" value="1"/>
</dbReference>
<reference evidence="18" key="1">
    <citation type="submission" date="2020-07" db="EMBL/GenBank/DDBJ databases">
        <title>Huge and variable diversity of episymbiotic CPR bacteria and DPANN archaea in groundwater ecosystems.</title>
        <authorList>
            <person name="He C.Y."/>
            <person name="Keren R."/>
            <person name="Whittaker M."/>
            <person name="Farag I.F."/>
            <person name="Doudna J."/>
            <person name="Cate J.H.D."/>
            <person name="Banfield J.F."/>
        </authorList>
    </citation>
    <scope>NUCLEOTIDE SEQUENCE</scope>
    <source>
        <strain evidence="18">NC_groundwater_672_Ag_B-0.1um_62_36</strain>
    </source>
</reference>
<sequence length="473" mass="52184">MLPQEHSHWGIENSHWGIKNIHFVGIGGIGMSGIAEILLNLGFKVSGSDLASSETTERLARLGADISLGHRPENIRRADVVVVSSAVRSDNVEVQAAREKAIPVIPRAEMLAELMRMKYGIAIAGAHGKTTTSSMIAAVLARGGLDPTAIIGGKVKSLGSNAHPGKGDFLVAEADESDRSFLRLSPTIAVVTTLDEEHLDHYRDLADIQEAFLQFINRVPFYGLAVLCSDEVHLQELLPQVEKRTLTYGLQPPAHYQGRELSFQQHTTTFTAYQGEEALGRIRLPVPGQHNIANALGAIAVGMELGIPFSIIREALESFTGIQRRFEVKGESPEILLVDDYGHHPTEIQATLRAAKAGWGERRLVVTFQPHRYTRTHTLFDKFISAFDEADLLILTRIYPAGELPIPGVDSRLLYEKIQERGHPPVLYFEEKEEIIGYLLEARQPGDLLLTLGAGDIWKVGEAFWERYQGLAS</sequence>
<evidence type="ECO:0000313" key="18">
    <source>
        <dbReference type="EMBL" id="MBI2877490.1"/>
    </source>
</evidence>
<evidence type="ECO:0000256" key="3">
    <source>
        <dbReference type="ARBA" id="ARBA00012211"/>
    </source>
</evidence>
<keyword evidence="8 14" id="KW-0067">ATP-binding</keyword>